<evidence type="ECO:0000259" key="1">
    <source>
        <dbReference type="Pfam" id="PF02602"/>
    </source>
</evidence>
<dbReference type="InterPro" id="IPR036108">
    <property type="entry name" value="4pyrrol_syn_uPrphyn_synt_sf"/>
</dbReference>
<dbReference type="InterPro" id="IPR039793">
    <property type="entry name" value="UROS/Hem4"/>
</dbReference>
<keyword evidence="3" id="KW-1185">Reference proteome</keyword>
<name>A0ABN9L184_9NEOB</name>
<evidence type="ECO:0000313" key="3">
    <source>
        <dbReference type="Proteomes" id="UP001176940"/>
    </source>
</evidence>
<evidence type="ECO:0000313" key="2">
    <source>
        <dbReference type="EMBL" id="CAJ0928851.1"/>
    </source>
</evidence>
<feature type="domain" description="Tetrapyrrole biosynthesis uroporphyrinogen III synthase" evidence="1">
    <location>
        <begin position="25"/>
        <end position="97"/>
    </location>
</feature>
<dbReference type="PANTHER" id="PTHR12390:SF0">
    <property type="entry name" value="UROPORPHYRINOGEN-III SYNTHASE"/>
    <property type="match status" value="1"/>
</dbReference>
<accession>A0ABN9L184</accession>
<dbReference type="SUPFAM" id="SSF69618">
    <property type="entry name" value="HemD-like"/>
    <property type="match status" value="1"/>
</dbReference>
<proteinExistence type="predicted"/>
<dbReference type="InterPro" id="IPR003754">
    <property type="entry name" value="4pyrrol_synth_uPrphyn_synth"/>
</dbReference>
<dbReference type="Gene3D" id="3.40.50.10090">
    <property type="match status" value="1"/>
</dbReference>
<organism evidence="2 3">
    <name type="scientific">Ranitomeya imitator</name>
    <name type="common">mimic poison frog</name>
    <dbReference type="NCBI Taxonomy" id="111125"/>
    <lineage>
        <taxon>Eukaryota</taxon>
        <taxon>Metazoa</taxon>
        <taxon>Chordata</taxon>
        <taxon>Craniata</taxon>
        <taxon>Vertebrata</taxon>
        <taxon>Euteleostomi</taxon>
        <taxon>Amphibia</taxon>
        <taxon>Batrachia</taxon>
        <taxon>Anura</taxon>
        <taxon>Neobatrachia</taxon>
        <taxon>Hyloidea</taxon>
        <taxon>Dendrobatidae</taxon>
        <taxon>Dendrobatinae</taxon>
        <taxon>Ranitomeya</taxon>
    </lineage>
</organism>
<dbReference type="EMBL" id="CAUEEQ010005446">
    <property type="protein sequence ID" value="CAJ0928851.1"/>
    <property type="molecule type" value="Genomic_DNA"/>
</dbReference>
<dbReference type="Pfam" id="PF02602">
    <property type="entry name" value="HEM4"/>
    <property type="match status" value="1"/>
</dbReference>
<gene>
    <name evidence="2" type="ORF">RIMI_LOCUS3579975</name>
</gene>
<comment type="caution">
    <text evidence="2">The sequence shown here is derived from an EMBL/GenBank/DDBJ whole genome shotgun (WGS) entry which is preliminary data.</text>
</comment>
<dbReference type="PANTHER" id="PTHR12390">
    <property type="entry name" value="UROPORPHYRINOGEN III SYNTHASE"/>
    <property type="match status" value="1"/>
</dbReference>
<reference evidence="2" key="1">
    <citation type="submission" date="2023-07" db="EMBL/GenBank/DDBJ databases">
        <authorList>
            <person name="Stuckert A."/>
        </authorList>
    </citation>
    <scope>NUCLEOTIDE SEQUENCE</scope>
</reference>
<sequence>MDLVAGGRRRRAGARSTIVDDLGLSSEGEASGNAEKLADLICSKQIFYSVPILFPCGSLKREVLPKKLQEKNVPLESITVYQTAQHPDIRSSLTDYFTKDGHNGLPGENEFIPSREPPAFSHGDYGTMISEYNTPLSPSLL</sequence>
<protein>
    <recommendedName>
        <fullName evidence="1">Tetrapyrrole biosynthesis uroporphyrinogen III synthase domain-containing protein</fullName>
    </recommendedName>
</protein>
<dbReference type="Proteomes" id="UP001176940">
    <property type="component" value="Unassembled WGS sequence"/>
</dbReference>